<feature type="binding site" evidence="4">
    <location>
        <position position="203"/>
    </location>
    <ligand>
        <name>Mn(2+)</name>
        <dbReference type="ChEBI" id="CHEBI:29035"/>
        <label>1</label>
    </ligand>
</feature>
<dbReference type="NCBIfam" id="TIGR01230">
    <property type="entry name" value="agmatinase"/>
    <property type="match status" value="1"/>
</dbReference>
<dbReference type="PIRSF" id="PIRSF036979">
    <property type="entry name" value="Arginase"/>
    <property type="match status" value="1"/>
</dbReference>
<protein>
    <submittedName>
        <fullName evidence="6">Agmatinase</fullName>
        <ecNumber evidence="6">3.5.3.11</ecNumber>
    </submittedName>
</protein>
<dbReference type="InterPro" id="IPR020855">
    <property type="entry name" value="Ureohydrolase_Mn_BS"/>
</dbReference>
<organism evidence="6 7">
    <name type="scientific">Thermotomaculum hydrothermale</name>
    <dbReference type="NCBI Taxonomy" id="981385"/>
    <lineage>
        <taxon>Bacteria</taxon>
        <taxon>Pseudomonadati</taxon>
        <taxon>Acidobacteriota</taxon>
        <taxon>Holophagae</taxon>
        <taxon>Thermotomaculales</taxon>
        <taxon>Thermotomaculaceae</taxon>
        <taxon>Thermotomaculum</taxon>
    </lineage>
</organism>
<dbReference type="KEGG" id="thyd:TTHT_0826"/>
<evidence type="ECO:0000256" key="5">
    <source>
        <dbReference type="RuleBase" id="RU003684"/>
    </source>
</evidence>
<dbReference type="AlphaFoldDB" id="A0A7R6PXA9"/>
<keyword evidence="7" id="KW-1185">Reference proteome</keyword>
<accession>A0A7R6PXA9</accession>
<evidence type="ECO:0000256" key="4">
    <source>
        <dbReference type="PIRSR" id="PIRSR036979-1"/>
    </source>
</evidence>
<dbReference type="GO" id="GO:0033389">
    <property type="term" value="P:putrescine biosynthetic process from arginine, via agmatine"/>
    <property type="evidence" value="ECO:0007669"/>
    <property type="project" value="TreeGrafter"/>
</dbReference>
<dbReference type="PROSITE" id="PS51409">
    <property type="entry name" value="ARGINASE_2"/>
    <property type="match status" value="1"/>
</dbReference>
<dbReference type="GO" id="GO:0046872">
    <property type="term" value="F:metal ion binding"/>
    <property type="evidence" value="ECO:0007669"/>
    <property type="project" value="UniProtKB-KW"/>
</dbReference>
<evidence type="ECO:0000256" key="1">
    <source>
        <dbReference type="ARBA" id="ARBA00009227"/>
    </source>
</evidence>
<keyword evidence="2 4" id="KW-0479">Metal-binding</keyword>
<keyword evidence="4" id="KW-0464">Manganese</keyword>
<proteinExistence type="inferred from homology"/>
<feature type="binding site" evidence="4">
    <location>
        <position position="205"/>
    </location>
    <ligand>
        <name>Mn(2+)</name>
        <dbReference type="ChEBI" id="CHEBI:29035"/>
        <label>1</label>
    </ligand>
</feature>
<gene>
    <name evidence="6" type="primary">speB</name>
    <name evidence="6" type="ORF">TTHT_0826</name>
</gene>
<comment type="cofactor">
    <cofactor evidence="4">
        <name>Mn(2+)</name>
        <dbReference type="ChEBI" id="CHEBI:29035"/>
    </cofactor>
    <text evidence="4">Binds 2 manganese ions per subunit.</text>
</comment>
<feature type="binding site" evidence="4">
    <location>
        <position position="104"/>
    </location>
    <ligand>
        <name>Mn(2+)</name>
        <dbReference type="ChEBI" id="CHEBI:29035"/>
        <label>1</label>
    </ligand>
</feature>
<dbReference type="InterPro" id="IPR006035">
    <property type="entry name" value="Ureohydrolase"/>
</dbReference>
<dbReference type="PROSITE" id="PS01053">
    <property type="entry name" value="ARGINASE_1"/>
    <property type="match status" value="1"/>
</dbReference>
<feature type="binding site" evidence="4">
    <location>
        <position position="127"/>
    </location>
    <ligand>
        <name>Mn(2+)</name>
        <dbReference type="ChEBI" id="CHEBI:29035"/>
        <label>1</label>
    </ligand>
</feature>
<dbReference type="Gene3D" id="3.40.800.10">
    <property type="entry name" value="Ureohydrolase domain"/>
    <property type="match status" value="1"/>
</dbReference>
<evidence type="ECO:0000313" key="6">
    <source>
        <dbReference type="EMBL" id="BBB32390.1"/>
    </source>
</evidence>
<dbReference type="InterPro" id="IPR005925">
    <property type="entry name" value="Agmatinase-rel"/>
</dbReference>
<evidence type="ECO:0000256" key="3">
    <source>
        <dbReference type="ARBA" id="ARBA00022801"/>
    </source>
</evidence>
<comment type="similarity">
    <text evidence="1">Belongs to the arginase family. Agmatinase subfamily.</text>
</comment>
<dbReference type="EMBL" id="AP017470">
    <property type="protein sequence ID" value="BBB32390.1"/>
    <property type="molecule type" value="Genomic_DNA"/>
</dbReference>
<evidence type="ECO:0000313" key="7">
    <source>
        <dbReference type="Proteomes" id="UP000595564"/>
    </source>
</evidence>
<reference evidence="6 7" key="1">
    <citation type="journal article" date="2012" name="Extremophiles">
        <title>Thermotomaculum hydrothermale gen. nov., sp. nov., a novel heterotrophic thermophile within the phylum Acidobacteria from a deep-sea hydrothermal vent chimney in the Southern Okinawa Trough.</title>
        <authorList>
            <person name="Izumi H."/>
            <person name="Nunoura T."/>
            <person name="Miyazaki M."/>
            <person name="Mino S."/>
            <person name="Toki T."/>
            <person name="Takai K."/>
            <person name="Sako Y."/>
            <person name="Sawabe T."/>
            <person name="Nakagawa S."/>
        </authorList>
    </citation>
    <scope>NUCLEOTIDE SEQUENCE [LARGE SCALE GENOMIC DNA]</scope>
    <source>
        <strain evidence="6 7">AC55</strain>
    </source>
</reference>
<dbReference type="InterPro" id="IPR023696">
    <property type="entry name" value="Ureohydrolase_dom_sf"/>
</dbReference>
<dbReference type="Pfam" id="PF00491">
    <property type="entry name" value="Arginase"/>
    <property type="match status" value="1"/>
</dbReference>
<dbReference type="GO" id="GO:0008783">
    <property type="term" value="F:agmatinase activity"/>
    <property type="evidence" value="ECO:0007669"/>
    <property type="project" value="UniProtKB-EC"/>
</dbReference>
<keyword evidence="3 5" id="KW-0378">Hydrolase</keyword>
<dbReference type="SUPFAM" id="SSF52768">
    <property type="entry name" value="Arginase/deacetylase"/>
    <property type="match status" value="1"/>
</dbReference>
<dbReference type="CDD" id="cd11593">
    <property type="entry name" value="Agmatinase-like_2"/>
    <property type="match status" value="1"/>
</dbReference>
<dbReference type="Proteomes" id="UP000595564">
    <property type="component" value="Chromosome"/>
</dbReference>
<dbReference type="RefSeq" id="WP_201328735.1">
    <property type="nucleotide sequence ID" value="NZ_AP017470.1"/>
</dbReference>
<sequence>MRFMGSKKSIENCKIVLRGYPFDGTASFKSGQRFAPADVRLNSEGIETYSPLFDVDIEQDINFYDAKDLSLPFGNTEKALQLIEEDSKKYFEQGRILFGIGGEHLVTLPLVKACYSVYPDLHLIHFDAHADLREEYLGEKLSHATVMRRILDFLPANRFHQFFIRSGTKDEFNFMKENKTLKKNPENVVRLIGEKAPVYITIDMDVLDPSVFPGTGTPEPGGIDFNTLIDTISRFKNLNIVGIDFMELSPDIDNTEISTITVCKLIRECMGVIHAK</sequence>
<feature type="binding site" evidence="4">
    <location>
        <position position="131"/>
    </location>
    <ligand>
        <name>Mn(2+)</name>
        <dbReference type="ChEBI" id="CHEBI:29035"/>
        <label>1</label>
    </ligand>
</feature>
<dbReference type="PANTHER" id="PTHR11358">
    <property type="entry name" value="ARGINASE/AGMATINASE"/>
    <property type="match status" value="1"/>
</dbReference>
<feature type="binding site" evidence="4">
    <location>
        <position position="129"/>
    </location>
    <ligand>
        <name>Mn(2+)</name>
        <dbReference type="ChEBI" id="CHEBI:29035"/>
        <label>1</label>
    </ligand>
</feature>
<name>A0A7R6PXA9_9BACT</name>
<evidence type="ECO:0000256" key="2">
    <source>
        <dbReference type="ARBA" id="ARBA00022723"/>
    </source>
</evidence>
<dbReference type="EC" id="3.5.3.11" evidence="6"/>
<dbReference type="PANTHER" id="PTHR11358:SF26">
    <property type="entry name" value="GUANIDINO ACID HYDROLASE, MITOCHONDRIAL"/>
    <property type="match status" value="1"/>
</dbReference>